<feature type="transmembrane region" description="Helical" evidence="11">
    <location>
        <begin position="889"/>
        <end position="910"/>
    </location>
</feature>
<evidence type="ECO:0000256" key="2">
    <source>
        <dbReference type="ARBA" id="ARBA00009726"/>
    </source>
</evidence>
<dbReference type="FunFam" id="3.40.50.300:FF:000973">
    <property type="entry name" value="Multidrug resistance-associated protein 4"/>
    <property type="match status" value="1"/>
</dbReference>
<feature type="transmembrane region" description="Helical" evidence="11">
    <location>
        <begin position="101"/>
        <end position="129"/>
    </location>
</feature>
<dbReference type="InterPro" id="IPR003593">
    <property type="entry name" value="AAA+_ATPase"/>
</dbReference>
<evidence type="ECO:0000256" key="1">
    <source>
        <dbReference type="ARBA" id="ARBA00004141"/>
    </source>
</evidence>
<dbReference type="GO" id="GO:0005524">
    <property type="term" value="F:ATP binding"/>
    <property type="evidence" value="ECO:0007669"/>
    <property type="project" value="UniProtKB-KW"/>
</dbReference>
<dbReference type="OrthoDB" id="6500128at2759"/>
<dbReference type="Pfam" id="PF00664">
    <property type="entry name" value="ABC_membrane"/>
    <property type="match status" value="2"/>
</dbReference>
<dbReference type="PROSITE" id="PS00211">
    <property type="entry name" value="ABC_TRANSPORTER_1"/>
    <property type="match status" value="1"/>
</dbReference>
<comment type="caution">
    <text evidence="14">The sequence shown here is derived from an EMBL/GenBank/DDBJ whole genome shotgun (WGS) entry which is preliminary data.</text>
</comment>
<feature type="region of interest" description="Disordered" evidence="10">
    <location>
        <begin position="701"/>
        <end position="721"/>
    </location>
</feature>
<feature type="domain" description="ABC transmembrane type-1" evidence="13">
    <location>
        <begin position="817"/>
        <end position="1060"/>
    </location>
</feature>
<evidence type="ECO:0000256" key="7">
    <source>
        <dbReference type="ARBA" id="ARBA00022840"/>
    </source>
</evidence>
<dbReference type="CDD" id="cd03244">
    <property type="entry name" value="ABCC_MRP_domain2"/>
    <property type="match status" value="1"/>
</dbReference>
<dbReference type="GO" id="GO:0016887">
    <property type="term" value="F:ATP hydrolysis activity"/>
    <property type="evidence" value="ECO:0007669"/>
    <property type="project" value="InterPro"/>
</dbReference>
<dbReference type="AlphaFoldDB" id="A0A9Q1CBU5"/>
<comment type="similarity">
    <text evidence="2">Belongs to the ABC transporter superfamily. ABCC family. Conjugate transporter (TC 3.A.1.208) subfamily.</text>
</comment>
<evidence type="ECO:0000313" key="14">
    <source>
        <dbReference type="EMBL" id="KAJ8042431.1"/>
    </source>
</evidence>
<dbReference type="Gene3D" id="1.20.1560.10">
    <property type="entry name" value="ABC transporter type 1, transmembrane domain"/>
    <property type="match status" value="2"/>
</dbReference>
<feature type="transmembrane region" description="Helical" evidence="11">
    <location>
        <begin position="214"/>
        <end position="239"/>
    </location>
</feature>
<feature type="compositionally biased region" description="Basic and acidic residues" evidence="10">
    <location>
        <begin position="707"/>
        <end position="721"/>
    </location>
</feature>
<feature type="domain" description="ABC transporter" evidence="12">
    <location>
        <begin position="457"/>
        <end position="682"/>
    </location>
</feature>
<dbReference type="InterPro" id="IPR050173">
    <property type="entry name" value="ABC_transporter_C-like"/>
</dbReference>
<keyword evidence="7" id="KW-0067">ATP-binding</keyword>
<evidence type="ECO:0000259" key="13">
    <source>
        <dbReference type="PROSITE" id="PS50929"/>
    </source>
</evidence>
<name>A0A9Q1CBU5_HOLLE</name>
<evidence type="ECO:0000259" key="12">
    <source>
        <dbReference type="PROSITE" id="PS50893"/>
    </source>
</evidence>
<keyword evidence="6" id="KW-0547">Nucleotide-binding</keyword>
<feature type="transmembrane region" description="Helical" evidence="11">
    <location>
        <begin position="1000"/>
        <end position="1021"/>
    </location>
</feature>
<comment type="subcellular location">
    <subcellularLocation>
        <location evidence="1">Membrane</location>
        <topology evidence="1">Multi-pass membrane protein</topology>
    </subcellularLocation>
</comment>
<evidence type="ECO:0000256" key="6">
    <source>
        <dbReference type="ARBA" id="ARBA00022741"/>
    </source>
</evidence>
<dbReference type="InterPro" id="IPR044746">
    <property type="entry name" value="ABCC_6TM_D1"/>
</dbReference>
<dbReference type="InterPro" id="IPR027417">
    <property type="entry name" value="P-loop_NTPase"/>
</dbReference>
<feature type="transmembrane region" description="Helical" evidence="11">
    <location>
        <begin position="916"/>
        <end position="935"/>
    </location>
</feature>
<evidence type="ECO:0000256" key="10">
    <source>
        <dbReference type="SAM" id="MobiDB-lite"/>
    </source>
</evidence>
<keyword evidence="9 11" id="KW-0472">Membrane</keyword>
<evidence type="ECO:0000256" key="5">
    <source>
        <dbReference type="ARBA" id="ARBA00022737"/>
    </source>
</evidence>
<dbReference type="InterPro" id="IPR011527">
    <property type="entry name" value="ABC1_TM_dom"/>
</dbReference>
<proteinExistence type="inferred from homology"/>
<keyword evidence="3" id="KW-0813">Transport</keyword>
<dbReference type="CDD" id="cd18579">
    <property type="entry name" value="ABC_6TM_ABCC_D1"/>
    <property type="match status" value="1"/>
</dbReference>
<evidence type="ECO:0000256" key="11">
    <source>
        <dbReference type="SAM" id="Phobius"/>
    </source>
</evidence>
<gene>
    <name evidence="14" type="ORF">HOLleu_13485</name>
</gene>
<keyword evidence="15" id="KW-1185">Reference proteome</keyword>
<evidence type="ECO:0000256" key="9">
    <source>
        <dbReference type="ARBA" id="ARBA00023136"/>
    </source>
</evidence>
<evidence type="ECO:0000256" key="8">
    <source>
        <dbReference type="ARBA" id="ARBA00022989"/>
    </source>
</evidence>
<feature type="transmembrane region" description="Helical" evidence="11">
    <location>
        <begin position="245"/>
        <end position="264"/>
    </location>
</feature>
<sequence length="1266" mass="142342">MVKRQRHETNNDTKEGEDIHPFLVSLPGLRLFFCWLLPLLRYGFRNTLEMENMYPVVSEDSAEVLVKQLERSWEKELEDWKLTGKEPSLLRALLRILRVHLILTGIPLFFLYCVFHVLGAVFLASFIQFFDDDGLSEDSDIFVFAAAITVNRLLIATFLQPTFFWNNRIALRSRVALSGLMFKKILRLSQEALRESSTGQIINMLSTDVHSLDMAFMLLHFIWVVPVMLLICSIILWYILGPPSLLCPAVVLIMIPCLILIGGVNSKLRSEKCILTDARVRIMNEIITAVQLIKVHAWEKPFTDLLLEARKLEVSKLKQICFIRAIETSLPITSSQVILFAMFSVFTASGHLLTSSVVFIALPISVALMKEVALHFLGACTRFGELLVVIRRIQNFLILEELGDDLCSRSAVGSKALSDIPGDTTIPGQESNEEMAPLLHQDKPEVPQTQTEDIPGIQVVSLSGQWALQGEGQAFTLSDVTFTVEPGEVMAVIGPVGSGKSMLLLALLGELPNCTGSVKISKHVGFSDQQPWVFSGSIQENILFGRKLDKTRYNEVLEWCDLSQDLLQFPNSDQTLVGEKGVKLSGGQRSRVSLARTLYSDAAVYLLDDPLSAVDSKVGRHIFEKCIQKAMKNKAVLLVTHQLQYLRAVDRILVLKDGTVSGYGTYQELEKSGVDFGSLLSKGEAESENDLEEELTRSSCDHVSLSKSEKQNEEERPNHHKMVVAEETKLEKKKIGIITGAVYKKYLLAGSSLLFLSFVVLLCVFSESFRILSDWWLASWTVTEEDCVRSYSEEICLQNATLYNTQFPVPRMGRSYFTLIYAVFVFCMVLFTFLSSALILHVLIQASSNLHNKMFEAILRCPQQFFVINPVGRILNRFTKDIGFMDDRLIYLFANVNFFLTHTLAVFIFISITNPFVLIFLVPMVIICWIIRKFFLASSRDVKRLESLANSPVYSYLSMTLSGLTTVRAFKGQEFMYSQYCSHQDLHTTTYFLHISLERWLSICMEGLQIVLGVVVVWGSIFIDNYFEIDGAKLGICLAYLVTMAGEFAYGVRLTADLENVMVATERVIEYTKLPPEAPLTSSIPLESDWPQKGEIILKGVSLRYSQEGPDALRNINVHIHPREKIGIVGRTGAGKSSLTVALLRLAEPAGTILIDGVDISEIGLHDLRKRISFIPQDPLLFEGTLRRNLDPFDEYTDDEIWSSLQEVQLQDKVQQEPNKLDMLVAEGGSNFSVGEKQLVCLARALLSQNQILVVDEATANVDYEN</sequence>
<dbReference type="InterPro" id="IPR017871">
    <property type="entry name" value="ABC_transporter-like_CS"/>
</dbReference>
<feature type="domain" description="ABC transmembrane type-1" evidence="13">
    <location>
        <begin position="103"/>
        <end position="362"/>
    </location>
</feature>
<evidence type="ECO:0000256" key="3">
    <source>
        <dbReference type="ARBA" id="ARBA00022448"/>
    </source>
</evidence>
<reference evidence="14" key="1">
    <citation type="submission" date="2021-10" db="EMBL/GenBank/DDBJ databases">
        <title>Tropical sea cucumber genome reveals ecological adaptation and Cuvierian tubules defense mechanism.</title>
        <authorList>
            <person name="Chen T."/>
        </authorList>
    </citation>
    <scope>NUCLEOTIDE SEQUENCE</scope>
    <source>
        <strain evidence="14">Nanhai2018</strain>
        <tissue evidence="14">Muscle</tissue>
    </source>
</reference>
<protein>
    <submittedName>
        <fullName evidence="14">Multidrug resistance-associated protein 4</fullName>
    </submittedName>
</protein>
<dbReference type="PROSITE" id="PS50929">
    <property type="entry name" value="ABC_TM1F"/>
    <property type="match status" value="2"/>
</dbReference>
<dbReference type="Gene3D" id="3.40.50.300">
    <property type="entry name" value="P-loop containing nucleotide triphosphate hydrolases"/>
    <property type="match status" value="2"/>
</dbReference>
<dbReference type="Proteomes" id="UP001152320">
    <property type="component" value="Chromosome 5"/>
</dbReference>
<feature type="transmembrane region" description="Helical" evidence="11">
    <location>
        <begin position="753"/>
        <end position="772"/>
    </location>
</feature>
<evidence type="ECO:0000313" key="15">
    <source>
        <dbReference type="Proteomes" id="UP001152320"/>
    </source>
</evidence>
<dbReference type="FunFam" id="3.40.50.300:FF:000163">
    <property type="entry name" value="Multidrug resistance-associated protein member 4"/>
    <property type="match status" value="1"/>
</dbReference>
<keyword evidence="4 11" id="KW-0812">Transmembrane</keyword>
<evidence type="ECO:0000256" key="4">
    <source>
        <dbReference type="ARBA" id="ARBA00022692"/>
    </source>
</evidence>
<dbReference type="InterPro" id="IPR003439">
    <property type="entry name" value="ABC_transporter-like_ATP-bd"/>
</dbReference>
<dbReference type="GO" id="GO:0016020">
    <property type="term" value="C:membrane"/>
    <property type="evidence" value="ECO:0007669"/>
    <property type="project" value="UniProtKB-SubCell"/>
</dbReference>
<keyword evidence="5" id="KW-0677">Repeat</keyword>
<dbReference type="PANTHER" id="PTHR24223:SF456">
    <property type="entry name" value="MULTIDRUG RESISTANCE-ASSOCIATED PROTEIN LETHAL(2)03659"/>
    <property type="match status" value="1"/>
</dbReference>
<dbReference type="EMBL" id="JAIZAY010000005">
    <property type="protein sequence ID" value="KAJ8042431.1"/>
    <property type="molecule type" value="Genomic_DNA"/>
</dbReference>
<dbReference type="SUPFAM" id="SSF90123">
    <property type="entry name" value="ABC transporter transmembrane region"/>
    <property type="match status" value="2"/>
</dbReference>
<keyword evidence="8 11" id="KW-1133">Transmembrane helix</keyword>
<dbReference type="SMART" id="SM00382">
    <property type="entry name" value="AAA"/>
    <property type="match status" value="2"/>
</dbReference>
<organism evidence="14 15">
    <name type="scientific">Holothuria leucospilota</name>
    <name type="common">Black long sea cucumber</name>
    <name type="synonym">Mertensiothuria leucospilota</name>
    <dbReference type="NCBI Taxonomy" id="206669"/>
    <lineage>
        <taxon>Eukaryota</taxon>
        <taxon>Metazoa</taxon>
        <taxon>Echinodermata</taxon>
        <taxon>Eleutherozoa</taxon>
        <taxon>Echinozoa</taxon>
        <taxon>Holothuroidea</taxon>
        <taxon>Aspidochirotacea</taxon>
        <taxon>Aspidochirotida</taxon>
        <taxon>Holothuriidae</taxon>
        <taxon>Holothuria</taxon>
    </lineage>
</organism>
<feature type="transmembrane region" description="Helical" evidence="11">
    <location>
        <begin position="141"/>
        <end position="165"/>
    </location>
</feature>
<dbReference type="Pfam" id="PF00005">
    <property type="entry name" value="ABC_tran"/>
    <property type="match status" value="2"/>
</dbReference>
<dbReference type="FunFam" id="1.20.1560.10:FF:000014">
    <property type="entry name" value="Multidrug resistance-associated protein member 4"/>
    <property type="match status" value="1"/>
</dbReference>
<dbReference type="CDD" id="cd03250">
    <property type="entry name" value="ABCC_MRP_domain1"/>
    <property type="match status" value="1"/>
</dbReference>
<dbReference type="SUPFAM" id="SSF52540">
    <property type="entry name" value="P-loop containing nucleoside triphosphate hydrolases"/>
    <property type="match status" value="2"/>
</dbReference>
<dbReference type="InterPro" id="IPR036640">
    <property type="entry name" value="ABC1_TM_sf"/>
</dbReference>
<dbReference type="GO" id="GO:0140359">
    <property type="term" value="F:ABC-type transporter activity"/>
    <property type="evidence" value="ECO:0007669"/>
    <property type="project" value="InterPro"/>
</dbReference>
<feature type="transmembrane region" description="Helical" evidence="11">
    <location>
        <begin position="1033"/>
        <end position="1052"/>
    </location>
</feature>
<accession>A0A9Q1CBU5</accession>
<dbReference type="PROSITE" id="PS50893">
    <property type="entry name" value="ABC_TRANSPORTER_2"/>
    <property type="match status" value="1"/>
</dbReference>
<dbReference type="PANTHER" id="PTHR24223">
    <property type="entry name" value="ATP-BINDING CASSETTE SUB-FAMILY C"/>
    <property type="match status" value="1"/>
</dbReference>
<feature type="transmembrane region" description="Helical" evidence="11">
    <location>
        <begin position="819"/>
        <end position="844"/>
    </location>
</feature>